<dbReference type="InterPro" id="IPR050060">
    <property type="entry name" value="Phosphoglucosamine_mutase"/>
</dbReference>
<dbReference type="eggNOG" id="arCOG00767">
    <property type="taxonomic scope" value="Archaea"/>
</dbReference>
<dbReference type="GO" id="GO:0004615">
    <property type="term" value="F:phosphomannomutase activity"/>
    <property type="evidence" value="ECO:0007669"/>
    <property type="project" value="TreeGrafter"/>
</dbReference>
<dbReference type="InterPro" id="IPR005841">
    <property type="entry name" value="Alpha-D-phosphohexomutase_SF"/>
</dbReference>
<accession>M0M6E9</accession>
<dbReference type="InterPro" id="IPR036900">
    <property type="entry name" value="A-D-PHexomutase_C_sf"/>
</dbReference>
<dbReference type="Gene3D" id="3.30.310.50">
    <property type="entry name" value="Alpha-D-phosphohexomutase, C-terminal domain"/>
    <property type="match status" value="1"/>
</dbReference>
<dbReference type="CDD" id="cd03087">
    <property type="entry name" value="PGM_like1"/>
    <property type="match status" value="1"/>
</dbReference>
<dbReference type="Pfam" id="PF02878">
    <property type="entry name" value="PGM_PMM_I"/>
    <property type="match status" value="1"/>
</dbReference>
<dbReference type="PRINTS" id="PR00509">
    <property type="entry name" value="PGMPMM"/>
</dbReference>
<feature type="domain" description="Alpha-D-phosphohexomutase alpha/beta/alpha" evidence="11">
    <location>
        <begin position="255"/>
        <end position="357"/>
    </location>
</feature>
<dbReference type="Pfam" id="PF02880">
    <property type="entry name" value="PGM_PMM_III"/>
    <property type="match status" value="1"/>
</dbReference>
<dbReference type="Proteomes" id="UP000011566">
    <property type="component" value="Unassembled WGS sequence"/>
</dbReference>
<dbReference type="InterPro" id="IPR024086">
    <property type="entry name" value="GlmM_arc-type"/>
</dbReference>
<dbReference type="SUPFAM" id="SSF55957">
    <property type="entry name" value="Phosphoglucomutase, C-terminal domain"/>
    <property type="match status" value="1"/>
</dbReference>
<dbReference type="RefSeq" id="WP_007691377.1">
    <property type="nucleotide sequence ID" value="NZ_AOMB01000012.1"/>
</dbReference>
<dbReference type="NCBIfam" id="TIGR03990">
    <property type="entry name" value="Arch_GlmM"/>
    <property type="match status" value="1"/>
</dbReference>
<dbReference type="PROSITE" id="PS00710">
    <property type="entry name" value="PGM_PMM"/>
    <property type="match status" value="1"/>
</dbReference>
<feature type="domain" description="Alpha-D-phosphohexomutase alpha/beta/alpha" evidence="10">
    <location>
        <begin position="150"/>
        <end position="250"/>
    </location>
</feature>
<dbReference type="InterPro" id="IPR016055">
    <property type="entry name" value="A-D-PHexomutase_a/b/a-I/II/III"/>
</dbReference>
<evidence type="ECO:0000259" key="8">
    <source>
        <dbReference type="Pfam" id="PF00408"/>
    </source>
</evidence>
<dbReference type="OrthoDB" id="10363at2157"/>
<dbReference type="InterPro" id="IPR016066">
    <property type="entry name" value="A-D-PHexomutase_CS"/>
</dbReference>
<evidence type="ECO:0000256" key="5">
    <source>
        <dbReference type="ARBA" id="ARBA00022842"/>
    </source>
</evidence>
<keyword evidence="3" id="KW-0597">Phosphoprotein</keyword>
<evidence type="ECO:0000259" key="9">
    <source>
        <dbReference type="Pfam" id="PF02878"/>
    </source>
</evidence>
<protein>
    <submittedName>
        <fullName evidence="12">Phosphoglucosamine mutase</fullName>
    </submittedName>
</protein>
<dbReference type="PATRIC" id="fig|1132509.6.peg.1070"/>
<dbReference type="InterPro" id="IPR005846">
    <property type="entry name" value="A-D-PHexomutase_a/b/a-III"/>
</dbReference>
<keyword evidence="13" id="KW-1185">Reference proteome</keyword>
<evidence type="ECO:0000256" key="7">
    <source>
        <dbReference type="RuleBase" id="RU004326"/>
    </source>
</evidence>
<dbReference type="EMBL" id="AOMB01000012">
    <property type="protein sequence ID" value="EMA40189.1"/>
    <property type="molecule type" value="Genomic_DNA"/>
</dbReference>
<sequence length="454" mass="47567">MRLFGSSGIRGTANEEVTPEFSLRVAMAVGTVVGGGRVALGRDTRASGPMLADAVASGLVSVGCDVDRLGALPTPAVQCYAEAEGVPAVVITASHNPPTDNGIKLVGPDGVEFPIERLERVEDVLAAEEFDRAPWNETGDSRQVEGARRRYVDSVVDAVARERIAAADLTVALDPGHGAGALTSPGIFRELGCRVVTVNAQPDGSFPGRDPEPVPDSLGDLKRLVRATDADVGVAHDGDADRAVFVDEHGAAITGDASLAALAAGALSPGDRTVSAVTVSQRLVDVADRVDAGLELTPVGSTRIVSRIRDLQHQGVSVPVAGEGNGGVLFPEYRLARDGAYTAARFLELVAERPASAVIADVGGYHNRRTAVEYDGDAERETLLDAAATYADASPGELDATDGYRLNFGDAWVLVRESGTEPKIRIYAEARENDRAEHLATDVREALETATTKC</sequence>
<dbReference type="Gene3D" id="3.40.120.10">
    <property type="entry name" value="Alpha-D-Glucose-1,6-Bisphosphate, subunit A, domain 3"/>
    <property type="match status" value="3"/>
</dbReference>
<comment type="cofactor">
    <cofactor evidence="1">
        <name>Mg(2+)</name>
        <dbReference type="ChEBI" id="CHEBI:18420"/>
    </cofactor>
</comment>
<dbReference type="PANTHER" id="PTHR42946">
    <property type="entry name" value="PHOSPHOHEXOSE MUTASE"/>
    <property type="match status" value="1"/>
</dbReference>
<dbReference type="GO" id="GO:0000287">
    <property type="term" value="F:magnesium ion binding"/>
    <property type="evidence" value="ECO:0007669"/>
    <property type="project" value="InterPro"/>
</dbReference>
<dbReference type="SUPFAM" id="SSF53738">
    <property type="entry name" value="Phosphoglucomutase, first 3 domains"/>
    <property type="match status" value="3"/>
</dbReference>
<dbReference type="PANTHER" id="PTHR42946:SF1">
    <property type="entry name" value="PHOSPHOGLUCOMUTASE (ALPHA-D-GLUCOSE-1,6-BISPHOSPHATE-DEPENDENT)"/>
    <property type="match status" value="1"/>
</dbReference>
<keyword evidence="4 7" id="KW-0479">Metal-binding</keyword>
<feature type="domain" description="Alpha-D-phosphohexomutase C-terminal" evidence="8">
    <location>
        <begin position="391"/>
        <end position="445"/>
    </location>
</feature>
<keyword evidence="5 7" id="KW-0460">Magnesium</keyword>
<dbReference type="Pfam" id="PF02879">
    <property type="entry name" value="PGM_PMM_II"/>
    <property type="match status" value="1"/>
</dbReference>
<dbReference type="GO" id="GO:0008966">
    <property type="term" value="F:phosphoglucosamine mutase activity"/>
    <property type="evidence" value="ECO:0007669"/>
    <property type="project" value="InterPro"/>
</dbReference>
<name>M0M6E9_9EURY</name>
<feature type="domain" description="Alpha-D-phosphohexomutase alpha/beta/alpha" evidence="9">
    <location>
        <begin position="2"/>
        <end position="130"/>
    </location>
</feature>
<dbReference type="InterPro" id="IPR005844">
    <property type="entry name" value="A-D-PHexomutase_a/b/a-I"/>
</dbReference>
<proteinExistence type="inferred from homology"/>
<dbReference type="InterPro" id="IPR005845">
    <property type="entry name" value="A-D-PHexomutase_a/b/a-II"/>
</dbReference>
<organism evidence="12 13">
    <name type="scientific">Halococcus hamelinensis 100A6</name>
    <dbReference type="NCBI Taxonomy" id="1132509"/>
    <lineage>
        <taxon>Archaea</taxon>
        <taxon>Methanobacteriati</taxon>
        <taxon>Methanobacteriota</taxon>
        <taxon>Stenosarchaea group</taxon>
        <taxon>Halobacteria</taxon>
        <taxon>Halobacteriales</taxon>
        <taxon>Halococcaceae</taxon>
        <taxon>Halococcus</taxon>
    </lineage>
</organism>
<evidence type="ECO:0000256" key="1">
    <source>
        <dbReference type="ARBA" id="ARBA00001946"/>
    </source>
</evidence>
<evidence type="ECO:0000313" key="13">
    <source>
        <dbReference type="Proteomes" id="UP000011566"/>
    </source>
</evidence>
<comment type="similarity">
    <text evidence="2 7">Belongs to the phosphohexose mutase family.</text>
</comment>
<evidence type="ECO:0000256" key="2">
    <source>
        <dbReference type="ARBA" id="ARBA00010231"/>
    </source>
</evidence>
<evidence type="ECO:0000259" key="11">
    <source>
        <dbReference type="Pfam" id="PF02880"/>
    </source>
</evidence>
<evidence type="ECO:0000313" key="12">
    <source>
        <dbReference type="EMBL" id="EMA40189.1"/>
    </source>
</evidence>
<evidence type="ECO:0000256" key="4">
    <source>
        <dbReference type="ARBA" id="ARBA00022723"/>
    </source>
</evidence>
<evidence type="ECO:0000256" key="3">
    <source>
        <dbReference type="ARBA" id="ARBA00022553"/>
    </source>
</evidence>
<reference evidence="12 13" key="1">
    <citation type="journal article" date="2014" name="PLoS Genet.">
        <title>Phylogenetically driven sequencing of extremely halophilic archaea reveals strategies for static and dynamic osmo-response.</title>
        <authorList>
            <person name="Becker E.A."/>
            <person name="Seitzer P.M."/>
            <person name="Tritt A."/>
            <person name="Larsen D."/>
            <person name="Krusor M."/>
            <person name="Yao A.I."/>
            <person name="Wu D."/>
            <person name="Madern D."/>
            <person name="Eisen J.A."/>
            <person name="Darling A.E."/>
            <person name="Facciotti M.T."/>
        </authorList>
    </citation>
    <scope>NUCLEOTIDE SEQUENCE [LARGE SCALE GENOMIC DNA]</scope>
    <source>
        <strain evidence="12 13">100A6</strain>
    </source>
</reference>
<dbReference type="AlphaFoldDB" id="M0M6E9"/>
<dbReference type="Pfam" id="PF00408">
    <property type="entry name" value="PGM_PMM_IV"/>
    <property type="match status" value="1"/>
</dbReference>
<evidence type="ECO:0000259" key="10">
    <source>
        <dbReference type="Pfam" id="PF02879"/>
    </source>
</evidence>
<comment type="caution">
    <text evidence="12">The sequence shown here is derived from an EMBL/GenBank/DDBJ whole genome shotgun (WGS) entry which is preliminary data.</text>
</comment>
<dbReference type="InterPro" id="IPR005843">
    <property type="entry name" value="A-D-PHexomutase_C"/>
</dbReference>
<gene>
    <name evidence="12" type="ORF">C447_04637</name>
</gene>
<evidence type="ECO:0000256" key="6">
    <source>
        <dbReference type="ARBA" id="ARBA00023235"/>
    </source>
</evidence>
<dbReference type="GO" id="GO:0005975">
    <property type="term" value="P:carbohydrate metabolic process"/>
    <property type="evidence" value="ECO:0007669"/>
    <property type="project" value="InterPro"/>
</dbReference>
<keyword evidence="6" id="KW-0413">Isomerase</keyword>